<dbReference type="Gene3D" id="2.30.30.240">
    <property type="entry name" value="PRC-barrel domain"/>
    <property type="match status" value="1"/>
</dbReference>
<evidence type="ECO:0000259" key="7">
    <source>
        <dbReference type="Pfam" id="PF24986"/>
    </source>
</evidence>
<dbReference type="PANTHER" id="PTHR33692">
    <property type="entry name" value="RIBOSOME MATURATION FACTOR RIMM"/>
    <property type="match status" value="1"/>
</dbReference>
<comment type="subunit">
    <text evidence="5">Binds ribosomal protein uS19.</text>
</comment>
<feature type="domain" description="RimM N-terminal" evidence="6">
    <location>
        <begin position="8"/>
        <end position="82"/>
    </location>
</feature>
<evidence type="ECO:0000256" key="5">
    <source>
        <dbReference type="HAMAP-Rule" id="MF_00014"/>
    </source>
</evidence>
<evidence type="ECO:0000259" key="6">
    <source>
        <dbReference type="Pfam" id="PF01782"/>
    </source>
</evidence>
<feature type="domain" description="Ribosome maturation factor RimM PRC barrel" evidence="7">
    <location>
        <begin position="95"/>
        <end position="162"/>
    </location>
</feature>
<dbReference type="SUPFAM" id="SSF50346">
    <property type="entry name" value="PRC-barrel domain"/>
    <property type="match status" value="1"/>
</dbReference>
<accession>A0A1L7ADX9</accession>
<dbReference type="Gene3D" id="2.40.30.60">
    <property type="entry name" value="RimM"/>
    <property type="match status" value="1"/>
</dbReference>
<dbReference type="SUPFAM" id="SSF50447">
    <property type="entry name" value="Translation proteins"/>
    <property type="match status" value="1"/>
</dbReference>
<comment type="subcellular location">
    <subcellularLocation>
        <location evidence="5">Cytoplasm</location>
    </subcellularLocation>
</comment>
<dbReference type="RefSeq" id="WP_075797892.1">
    <property type="nucleotide sequence ID" value="NZ_CP015583.1"/>
</dbReference>
<keyword evidence="3 5" id="KW-0698">rRNA processing</keyword>
<protein>
    <recommendedName>
        <fullName evidence="5">Ribosome maturation factor RimM</fullName>
    </recommendedName>
</protein>
<dbReference type="eggNOG" id="COG0806">
    <property type="taxonomic scope" value="Bacteria"/>
</dbReference>
<keyword evidence="4 5" id="KW-0143">Chaperone</keyword>
<comment type="domain">
    <text evidence="5">The PRC barrel domain binds ribosomal protein uS19.</text>
</comment>
<dbReference type="InterPro" id="IPR036976">
    <property type="entry name" value="RimM_N_sf"/>
</dbReference>
<dbReference type="GO" id="GO:0005737">
    <property type="term" value="C:cytoplasm"/>
    <property type="evidence" value="ECO:0007669"/>
    <property type="project" value="UniProtKB-SubCell"/>
</dbReference>
<dbReference type="PANTHER" id="PTHR33692:SF1">
    <property type="entry name" value="RIBOSOME MATURATION FACTOR RIMM"/>
    <property type="match status" value="1"/>
</dbReference>
<dbReference type="KEGG" id="rgi:RGI145_07635"/>
<dbReference type="GO" id="GO:0006364">
    <property type="term" value="P:rRNA processing"/>
    <property type="evidence" value="ECO:0007669"/>
    <property type="project" value="UniProtKB-UniRule"/>
</dbReference>
<gene>
    <name evidence="5" type="primary">rimM</name>
    <name evidence="8" type="ORF">RGI145_07635</name>
</gene>
<dbReference type="Pfam" id="PF01782">
    <property type="entry name" value="RimM"/>
    <property type="match status" value="1"/>
</dbReference>
<dbReference type="Pfam" id="PF24986">
    <property type="entry name" value="PRC_RimM"/>
    <property type="match status" value="1"/>
</dbReference>
<dbReference type="NCBIfam" id="TIGR02273">
    <property type="entry name" value="16S_RimM"/>
    <property type="match status" value="1"/>
</dbReference>
<dbReference type="Proteomes" id="UP000185494">
    <property type="component" value="Chromosome 1"/>
</dbReference>
<dbReference type="AlphaFoldDB" id="A0A1L7ADX9"/>
<evidence type="ECO:0000313" key="8">
    <source>
        <dbReference type="EMBL" id="APT56982.1"/>
    </source>
</evidence>
<dbReference type="EMBL" id="CP015583">
    <property type="protein sequence ID" value="APT56982.1"/>
    <property type="molecule type" value="Genomic_DNA"/>
</dbReference>
<dbReference type="GO" id="GO:0005840">
    <property type="term" value="C:ribosome"/>
    <property type="evidence" value="ECO:0007669"/>
    <property type="project" value="InterPro"/>
</dbReference>
<evidence type="ECO:0000313" key="9">
    <source>
        <dbReference type="Proteomes" id="UP000185494"/>
    </source>
</evidence>
<evidence type="ECO:0000256" key="1">
    <source>
        <dbReference type="ARBA" id="ARBA00022490"/>
    </source>
</evidence>
<proteinExistence type="inferred from homology"/>
<dbReference type="HAMAP" id="MF_00014">
    <property type="entry name" value="Ribosome_mat_RimM"/>
    <property type="match status" value="1"/>
</dbReference>
<name>A0A1L7ADX9_9PROT</name>
<keyword evidence="2 5" id="KW-0690">Ribosome biogenesis</keyword>
<dbReference type="InterPro" id="IPR011033">
    <property type="entry name" value="PRC_barrel-like_sf"/>
</dbReference>
<dbReference type="GO" id="GO:0042274">
    <property type="term" value="P:ribosomal small subunit biogenesis"/>
    <property type="evidence" value="ECO:0007669"/>
    <property type="project" value="UniProtKB-UniRule"/>
</dbReference>
<sequence>MGAKRILVGEFGRPHGVRGLLRLRSFTEAPEAIAAYGTLTDESGQRSFAVEVLPGGLARVRGVGDRDAAARLTGVKLYVLRDALPPTDEDEFYLSDLIGLSAVGEDGALLGRVMSVEDFGAGPFLTLRDTKGRDREIPFTRACVPVVDLAAGRCTVVVPEEIVVQPENASEKGEGEAA</sequence>
<comment type="function">
    <text evidence="5">An accessory protein needed during the final step in the assembly of 30S ribosomal subunit, possibly for assembly of the head region. Essential for efficient processing of 16S rRNA. May be needed both before and after RbfA during the maturation of 16S rRNA. It has affinity for free ribosomal 30S subunits but not for 70S ribosomes.</text>
</comment>
<dbReference type="STRING" id="257708.RGI145_07635"/>
<dbReference type="GO" id="GO:0043022">
    <property type="term" value="F:ribosome binding"/>
    <property type="evidence" value="ECO:0007669"/>
    <property type="project" value="InterPro"/>
</dbReference>
<organism evidence="8 9">
    <name type="scientific">Roseomonas gilardii</name>
    <dbReference type="NCBI Taxonomy" id="257708"/>
    <lineage>
        <taxon>Bacteria</taxon>
        <taxon>Pseudomonadati</taxon>
        <taxon>Pseudomonadota</taxon>
        <taxon>Alphaproteobacteria</taxon>
        <taxon>Acetobacterales</taxon>
        <taxon>Roseomonadaceae</taxon>
        <taxon>Roseomonas</taxon>
    </lineage>
</organism>
<dbReference type="InterPro" id="IPR011961">
    <property type="entry name" value="RimM"/>
</dbReference>
<evidence type="ECO:0000256" key="3">
    <source>
        <dbReference type="ARBA" id="ARBA00022552"/>
    </source>
</evidence>
<dbReference type="InterPro" id="IPR009000">
    <property type="entry name" value="Transl_B-barrel_sf"/>
</dbReference>
<keyword evidence="1 5" id="KW-0963">Cytoplasm</keyword>
<dbReference type="InterPro" id="IPR002676">
    <property type="entry name" value="RimM_N"/>
</dbReference>
<evidence type="ECO:0000256" key="2">
    <source>
        <dbReference type="ARBA" id="ARBA00022517"/>
    </source>
</evidence>
<dbReference type="InterPro" id="IPR056792">
    <property type="entry name" value="PRC_RimM"/>
</dbReference>
<comment type="similarity">
    <text evidence="5">Belongs to the RimM family.</text>
</comment>
<reference evidence="8 9" key="1">
    <citation type="submission" date="2016-05" db="EMBL/GenBank/DDBJ databases">
        <title>Complete Genome and Methylome Analysis of Psychrotrophic Bacterial Isolates from Antarctic Lake Untersee.</title>
        <authorList>
            <person name="Fomenkov A."/>
            <person name="Akimov V.N."/>
            <person name="Vasilyeva L.V."/>
            <person name="Andersen D."/>
            <person name="Vincze T."/>
            <person name="Roberts R.J."/>
        </authorList>
    </citation>
    <scope>NUCLEOTIDE SEQUENCE [LARGE SCALE GENOMIC DNA]</scope>
    <source>
        <strain evidence="8 9">U14-5</strain>
    </source>
</reference>
<evidence type="ECO:0000256" key="4">
    <source>
        <dbReference type="ARBA" id="ARBA00023186"/>
    </source>
</evidence>